<evidence type="ECO:0000313" key="6">
    <source>
        <dbReference type="EMBL" id="HEM66015.1"/>
    </source>
</evidence>
<evidence type="ECO:0000256" key="2">
    <source>
        <dbReference type="ARBA" id="ARBA00022679"/>
    </source>
</evidence>
<dbReference type="PANTHER" id="PTHR22807">
    <property type="entry name" value="NOP2 YEAST -RELATED NOL1/NOP2/FMU SUN DOMAIN-CONTAINING"/>
    <property type="match status" value="1"/>
</dbReference>
<dbReference type="GO" id="GO:0003723">
    <property type="term" value="F:RNA binding"/>
    <property type="evidence" value="ECO:0007669"/>
    <property type="project" value="UniProtKB-KW"/>
</dbReference>
<dbReference type="GO" id="GO:0016428">
    <property type="term" value="F:tRNA (cytidine-5-)-methyltransferase activity"/>
    <property type="evidence" value="ECO:0007669"/>
    <property type="project" value="TreeGrafter"/>
</dbReference>
<evidence type="ECO:0000256" key="4">
    <source>
        <dbReference type="ARBA" id="ARBA00022884"/>
    </source>
</evidence>
<dbReference type="PANTHER" id="PTHR22807:SF74">
    <property type="entry name" value="TRNA (CYTOSINE(48)-C(5))-METHYLTRANSFERASE"/>
    <property type="match status" value="1"/>
</dbReference>
<feature type="domain" description="SAM-dependent MTase RsmB/NOP-type" evidence="5">
    <location>
        <begin position="65"/>
        <end position="352"/>
    </location>
</feature>
<dbReference type="EMBL" id="DSEU01000001">
    <property type="protein sequence ID" value="HEM66015.1"/>
    <property type="molecule type" value="Genomic_DNA"/>
</dbReference>
<evidence type="ECO:0000256" key="1">
    <source>
        <dbReference type="ARBA" id="ARBA00022603"/>
    </source>
</evidence>
<dbReference type="Gene3D" id="3.40.50.150">
    <property type="entry name" value="Vaccinia Virus protein VP39"/>
    <property type="match status" value="1"/>
</dbReference>
<gene>
    <name evidence="6" type="ORF">ENO26_00285</name>
</gene>
<sequence>MNGEPAADASIQRLSSITAEGVLREIKVDDISREAHAVAEKYGYMPYMIERYFRMLGYEETLKLLESFEHFDKKPAILCNYLRSNCEVVVDKLNSLSFSLKRIEWCSYCYTVVAAPTSPSIGSTHEYLKGYYYVYRDKASLIAPLILNPSVGSLTLDMCAAPGGKAIHILLLMHDSGLLVANDISTRRATSLLSHFIRMGFKSYIVLNEDGIELVKKLRLKFDYILVDAPCSAEGSIMFDPSRKIKTSVKDLAKLVEREIKLLYAATTLVRNGGKIVYTTCSIAPEENEYVVTKVLQLNDKMSIKPPPFNYWSHGLSEYSSLEFDEDVKNCIRIWPHRHNMEGYFICLLSKTP</sequence>
<keyword evidence="2 6" id="KW-0808">Transferase</keyword>
<accession>A0A7J2U0S7</accession>
<keyword evidence="1 6" id="KW-0489">Methyltransferase</keyword>
<evidence type="ECO:0000259" key="5">
    <source>
        <dbReference type="PROSITE" id="PS51686"/>
    </source>
</evidence>
<proteinExistence type="predicted"/>
<organism evidence="6">
    <name type="scientific">Ignisphaera aggregans</name>
    <dbReference type="NCBI Taxonomy" id="334771"/>
    <lineage>
        <taxon>Archaea</taxon>
        <taxon>Thermoproteota</taxon>
        <taxon>Thermoprotei</taxon>
        <taxon>Desulfurococcales</taxon>
        <taxon>Desulfurococcaceae</taxon>
        <taxon>Ignisphaera</taxon>
    </lineage>
</organism>
<dbReference type="InterPro" id="IPR029063">
    <property type="entry name" value="SAM-dependent_MTases_sf"/>
</dbReference>
<comment type="caution">
    <text evidence="6">The sequence shown here is derived from an EMBL/GenBank/DDBJ whole genome shotgun (WGS) entry which is preliminary data.</text>
</comment>
<dbReference type="InterPro" id="IPR001678">
    <property type="entry name" value="MeTrfase_RsmB-F_NOP2_dom"/>
</dbReference>
<dbReference type="InterPro" id="IPR049560">
    <property type="entry name" value="MeTrfase_RsmB-F_NOP2_cat"/>
</dbReference>
<keyword evidence="4" id="KW-0694">RNA-binding</keyword>
<dbReference type="AlphaFoldDB" id="A0A7J2U0S7"/>
<dbReference type="InterPro" id="IPR023267">
    <property type="entry name" value="RCMT"/>
</dbReference>
<dbReference type="PRINTS" id="PR02008">
    <property type="entry name" value="RCMTFAMILY"/>
</dbReference>
<dbReference type="GO" id="GO:0030488">
    <property type="term" value="P:tRNA methylation"/>
    <property type="evidence" value="ECO:0007669"/>
    <property type="project" value="TreeGrafter"/>
</dbReference>
<dbReference type="PROSITE" id="PS51686">
    <property type="entry name" value="SAM_MT_RSMB_NOP"/>
    <property type="match status" value="1"/>
</dbReference>
<dbReference type="Pfam" id="PF01189">
    <property type="entry name" value="Methyltr_RsmB-F"/>
    <property type="match status" value="1"/>
</dbReference>
<dbReference type="SUPFAM" id="SSF53335">
    <property type="entry name" value="S-adenosyl-L-methionine-dependent methyltransferases"/>
    <property type="match status" value="1"/>
</dbReference>
<dbReference type="Gene3D" id="3.30.70.1170">
    <property type="entry name" value="Sun protein, domain 3"/>
    <property type="match status" value="1"/>
</dbReference>
<name>A0A7J2U0S7_9CREN</name>
<keyword evidence="3" id="KW-0949">S-adenosyl-L-methionine</keyword>
<reference evidence="6" key="1">
    <citation type="journal article" date="2020" name="mSystems">
        <title>Genome- and Community-Level Interaction Insights into Carbon Utilization and Element Cycling Functions of Hydrothermarchaeota in Hydrothermal Sediment.</title>
        <authorList>
            <person name="Zhou Z."/>
            <person name="Liu Y."/>
            <person name="Xu W."/>
            <person name="Pan J."/>
            <person name="Luo Z.H."/>
            <person name="Li M."/>
        </authorList>
    </citation>
    <scope>NUCLEOTIDE SEQUENCE [LARGE SCALE GENOMIC DNA]</scope>
    <source>
        <strain evidence="6">SpSt-125</strain>
    </source>
</reference>
<protein>
    <submittedName>
        <fullName evidence="6">RsmB/NOP family class I SAM-dependent RNA methyltransferase</fullName>
    </submittedName>
</protein>
<evidence type="ECO:0000256" key="3">
    <source>
        <dbReference type="ARBA" id="ARBA00022691"/>
    </source>
</evidence>